<evidence type="ECO:0000256" key="3">
    <source>
        <dbReference type="ARBA" id="ARBA00022519"/>
    </source>
</evidence>
<feature type="transmembrane region" description="Helical" evidence="8">
    <location>
        <begin position="7"/>
        <end position="31"/>
    </location>
</feature>
<dbReference type="CDD" id="cd07984">
    <property type="entry name" value="LPLAT_LABLAT-like"/>
    <property type="match status" value="1"/>
</dbReference>
<evidence type="ECO:0000313" key="9">
    <source>
        <dbReference type="EMBL" id="AKQ70957.1"/>
    </source>
</evidence>
<dbReference type="AlphaFoldDB" id="A0A0R7N6L3"/>
<keyword evidence="8" id="KW-1133">Transmembrane helix</keyword>
<reference evidence="9" key="1">
    <citation type="journal article" date="2015" name="J. Microbiol. Biotechnol.">
        <title>Characterization of a Soil Metagenome-Derived Gene Encoding Wax Ester Synthase.</title>
        <authorList>
            <person name="Kim N.H."/>
            <person name="Park J.H."/>
            <person name="Chung E."/>
            <person name="So H.A."/>
            <person name="Lee M.H."/>
            <person name="Kim J.C."/>
            <person name="Hwang E.C."/>
            <person name="Lee S.W."/>
        </authorList>
    </citation>
    <scope>NUCLEOTIDE SEQUENCE</scope>
</reference>
<dbReference type="Pfam" id="PF03279">
    <property type="entry name" value="Lip_A_acyltrans"/>
    <property type="match status" value="1"/>
</dbReference>
<feature type="region of interest" description="Disordered" evidence="7">
    <location>
        <begin position="281"/>
        <end position="304"/>
    </location>
</feature>
<dbReference type="EMBL" id="KR057702">
    <property type="protein sequence ID" value="AKQ70957.1"/>
    <property type="molecule type" value="Genomic_DNA"/>
</dbReference>
<keyword evidence="8" id="KW-0812">Transmembrane</keyword>
<keyword evidence="4 9" id="KW-0808">Transferase</keyword>
<evidence type="ECO:0000256" key="6">
    <source>
        <dbReference type="ARBA" id="ARBA00023315"/>
    </source>
</evidence>
<keyword evidence="5 8" id="KW-0472">Membrane</keyword>
<dbReference type="InterPro" id="IPR004960">
    <property type="entry name" value="LipA_acyltrans"/>
</dbReference>
<evidence type="ECO:0000256" key="1">
    <source>
        <dbReference type="ARBA" id="ARBA00004533"/>
    </source>
</evidence>
<proteinExistence type="predicted"/>
<keyword evidence="2" id="KW-1003">Cell membrane</keyword>
<evidence type="ECO:0000256" key="5">
    <source>
        <dbReference type="ARBA" id="ARBA00023136"/>
    </source>
</evidence>
<evidence type="ECO:0000256" key="7">
    <source>
        <dbReference type="SAM" id="MobiDB-lite"/>
    </source>
</evidence>
<sequence>MKLLLKAIAWIPLPVLYPTGWFLYFVTFHILRWNRERATLDIANAFPGKSAAERHEILRQSYRNLGDMIMEMIWGFGASLEDMKRRVVIENPEVVRSFIDAKKPVLLLTAHFCNWEWLLLGGAAHFGVPIDAVYQPQRVKSIDRYLRDARARFGASVIAREDFIVEIMKRSGDARAYALLADRTPRREHNKYWTRFLNQDTAFFIGAGKVLTFLDASAFYVHMRRVKRGHYSVRLSPLAGPPFDDDVDEQVSERYARNLEQAIVESPADWLWLQRKWKYPKSADEPRRRPRRARGAAVSGNADP</sequence>
<dbReference type="GO" id="GO:0009247">
    <property type="term" value="P:glycolipid biosynthetic process"/>
    <property type="evidence" value="ECO:0007669"/>
    <property type="project" value="UniProtKB-ARBA"/>
</dbReference>
<dbReference type="PANTHER" id="PTHR30606:SF10">
    <property type="entry name" value="PHOSPHATIDYLINOSITOL MANNOSIDE ACYLTRANSFERASE"/>
    <property type="match status" value="1"/>
</dbReference>
<dbReference type="GO" id="GO:0016746">
    <property type="term" value="F:acyltransferase activity"/>
    <property type="evidence" value="ECO:0007669"/>
    <property type="project" value="UniProtKB-KW"/>
</dbReference>
<keyword evidence="6 9" id="KW-0012">Acyltransferase</keyword>
<dbReference type="GO" id="GO:0005886">
    <property type="term" value="C:plasma membrane"/>
    <property type="evidence" value="ECO:0007669"/>
    <property type="project" value="UniProtKB-SubCell"/>
</dbReference>
<accession>A0A0R7N6L3</accession>
<keyword evidence="3" id="KW-0997">Cell inner membrane</keyword>
<dbReference type="PANTHER" id="PTHR30606">
    <property type="entry name" value="LIPID A BIOSYNTHESIS LAUROYL ACYLTRANSFERASE"/>
    <property type="match status" value="1"/>
</dbReference>
<evidence type="ECO:0000256" key="8">
    <source>
        <dbReference type="SAM" id="Phobius"/>
    </source>
</evidence>
<protein>
    <submittedName>
        <fullName evidence="9">Lipid A biosynthesis lauroyl/palmitoleoyl acyltransferase</fullName>
    </submittedName>
</protein>
<evidence type="ECO:0000256" key="4">
    <source>
        <dbReference type="ARBA" id="ARBA00022679"/>
    </source>
</evidence>
<organism evidence="9">
    <name type="scientific">bacterium enrichment culture</name>
    <dbReference type="NCBI Taxonomy" id="207831"/>
    <lineage>
        <taxon>Bacteria</taxon>
        <taxon>environmental samples</taxon>
    </lineage>
</organism>
<evidence type="ECO:0000256" key="2">
    <source>
        <dbReference type="ARBA" id="ARBA00022475"/>
    </source>
</evidence>
<comment type="subcellular location">
    <subcellularLocation>
        <location evidence="1">Cell inner membrane</location>
    </subcellularLocation>
</comment>
<name>A0A0R7N6L3_9BACT</name>